<comment type="caution">
    <text evidence="3">The sequence shown here is derived from an EMBL/GenBank/DDBJ whole genome shotgun (WGS) entry which is preliminary data.</text>
</comment>
<dbReference type="Pfam" id="PF22980">
    <property type="entry name" value="Myb_DNA-bind_8"/>
    <property type="match status" value="1"/>
</dbReference>
<feature type="compositionally biased region" description="Basic and acidic residues" evidence="1">
    <location>
        <begin position="84"/>
        <end position="99"/>
    </location>
</feature>
<feature type="compositionally biased region" description="Low complexity" evidence="1">
    <location>
        <begin position="62"/>
        <end position="77"/>
    </location>
</feature>
<keyword evidence="4" id="KW-1185">Reference proteome</keyword>
<dbReference type="Proteomes" id="UP001590950">
    <property type="component" value="Unassembled WGS sequence"/>
</dbReference>
<name>A0ABR4A4I2_9LECA</name>
<sequence length="113" mass="12426">MPKSFQPDENLMFLYNCLKNSDYTKIDFQAVGAHMNLKDSAARMRFTRLRKAIEDSQDGQHATAPATVPTTTPVATPSKRKKDLAKADDGGAKKVKVEPNADWVKSGEQDEGG</sequence>
<dbReference type="EMBL" id="JBEFKJ010000023">
    <property type="protein sequence ID" value="KAL2039978.1"/>
    <property type="molecule type" value="Genomic_DNA"/>
</dbReference>
<organism evidence="3 4">
    <name type="scientific">Stereocaulon virgatum</name>
    <dbReference type="NCBI Taxonomy" id="373712"/>
    <lineage>
        <taxon>Eukaryota</taxon>
        <taxon>Fungi</taxon>
        <taxon>Dikarya</taxon>
        <taxon>Ascomycota</taxon>
        <taxon>Pezizomycotina</taxon>
        <taxon>Lecanoromycetes</taxon>
        <taxon>OSLEUM clade</taxon>
        <taxon>Lecanoromycetidae</taxon>
        <taxon>Lecanorales</taxon>
        <taxon>Lecanorineae</taxon>
        <taxon>Stereocaulaceae</taxon>
        <taxon>Stereocaulon</taxon>
    </lineage>
</organism>
<evidence type="ECO:0000259" key="2">
    <source>
        <dbReference type="Pfam" id="PF22980"/>
    </source>
</evidence>
<reference evidence="3 4" key="1">
    <citation type="submission" date="2024-09" db="EMBL/GenBank/DDBJ databases">
        <title>Rethinking Asexuality: The Enigmatic Case of Functional Sexual Genes in Lepraria (Stereocaulaceae).</title>
        <authorList>
            <person name="Doellman M."/>
            <person name="Sun Y."/>
            <person name="Barcenas-Pena A."/>
            <person name="Lumbsch H.T."/>
            <person name="Grewe F."/>
        </authorList>
    </citation>
    <scope>NUCLEOTIDE SEQUENCE [LARGE SCALE GENOMIC DNA]</scope>
    <source>
        <strain evidence="3 4">Mercado 3170</strain>
    </source>
</reference>
<feature type="domain" description="Myb-like DNA-binding" evidence="2">
    <location>
        <begin position="7"/>
        <end position="54"/>
    </location>
</feature>
<evidence type="ECO:0000313" key="3">
    <source>
        <dbReference type="EMBL" id="KAL2039978.1"/>
    </source>
</evidence>
<feature type="region of interest" description="Disordered" evidence="1">
    <location>
        <begin position="54"/>
        <end position="113"/>
    </location>
</feature>
<gene>
    <name evidence="3" type="ORF">N7G274_007381</name>
</gene>
<dbReference type="InterPro" id="IPR054505">
    <property type="entry name" value="Myb_DNA-bind_8"/>
</dbReference>
<protein>
    <recommendedName>
        <fullName evidence="2">Myb-like DNA-binding domain-containing protein</fullName>
    </recommendedName>
</protein>
<accession>A0ABR4A4I2</accession>
<evidence type="ECO:0000313" key="4">
    <source>
        <dbReference type="Proteomes" id="UP001590950"/>
    </source>
</evidence>
<proteinExistence type="predicted"/>
<evidence type="ECO:0000256" key="1">
    <source>
        <dbReference type="SAM" id="MobiDB-lite"/>
    </source>
</evidence>